<gene>
    <name evidence="1" type="ORF">GCM10023168_13930</name>
</gene>
<protein>
    <submittedName>
        <fullName evidence="1">Uncharacterized protein</fullName>
    </submittedName>
</protein>
<sequence>MTWNPDEDARRRARAEEFAATVGELFAALDAATAGPTAPPHDPETVTADALMEAIRKDTAS</sequence>
<dbReference type="EMBL" id="BAABGM010000009">
    <property type="protein sequence ID" value="GAA4402909.1"/>
    <property type="molecule type" value="Genomic_DNA"/>
</dbReference>
<accession>A0ABP8K9Q1</accession>
<name>A0ABP8K9Q1_9MICO</name>
<dbReference type="RefSeq" id="WP_345203950.1">
    <property type="nucleotide sequence ID" value="NZ_BAABGM010000009.1"/>
</dbReference>
<organism evidence="1 2">
    <name type="scientific">Fodinibacter luteus</name>
    <dbReference type="NCBI Taxonomy" id="552064"/>
    <lineage>
        <taxon>Bacteria</taxon>
        <taxon>Bacillati</taxon>
        <taxon>Actinomycetota</taxon>
        <taxon>Actinomycetes</taxon>
        <taxon>Micrococcales</taxon>
        <taxon>Intrasporangiaceae</taxon>
        <taxon>Fodinibacter (ex Wang et al. 2009)</taxon>
    </lineage>
</organism>
<comment type="caution">
    <text evidence="1">The sequence shown here is derived from an EMBL/GenBank/DDBJ whole genome shotgun (WGS) entry which is preliminary data.</text>
</comment>
<dbReference type="Proteomes" id="UP001500945">
    <property type="component" value="Unassembled WGS sequence"/>
</dbReference>
<reference evidence="2" key="1">
    <citation type="journal article" date="2019" name="Int. J. Syst. Evol. Microbiol.">
        <title>The Global Catalogue of Microorganisms (GCM) 10K type strain sequencing project: providing services to taxonomists for standard genome sequencing and annotation.</title>
        <authorList>
            <consortium name="The Broad Institute Genomics Platform"/>
            <consortium name="The Broad Institute Genome Sequencing Center for Infectious Disease"/>
            <person name="Wu L."/>
            <person name="Ma J."/>
        </authorList>
    </citation>
    <scope>NUCLEOTIDE SEQUENCE [LARGE SCALE GENOMIC DNA]</scope>
    <source>
        <strain evidence="2">JCM 17809</strain>
    </source>
</reference>
<proteinExistence type="predicted"/>
<evidence type="ECO:0000313" key="2">
    <source>
        <dbReference type="Proteomes" id="UP001500945"/>
    </source>
</evidence>
<keyword evidence="2" id="KW-1185">Reference proteome</keyword>
<evidence type="ECO:0000313" key="1">
    <source>
        <dbReference type="EMBL" id="GAA4402909.1"/>
    </source>
</evidence>